<dbReference type="SMART" id="SM00331">
    <property type="entry name" value="PP2C_SIG"/>
    <property type="match status" value="1"/>
</dbReference>
<dbReference type="Proteomes" id="UP001500426">
    <property type="component" value="Unassembled WGS sequence"/>
</dbReference>
<proteinExistence type="predicted"/>
<evidence type="ECO:0000313" key="3">
    <source>
        <dbReference type="Proteomes" id="UP001500426"/>
    </source>
</evidence>
<dbReference type="SMART" id="SM00332">
    <property type="entry name" value="PP2Cc"/>
    <property type="match status" value="1"/>
</dbReference>
<feature type="domain" description="PPM-type phosphatase" evidence="1">
    <location>
        <begin position="6"/>
        <end position="234"/>
    </location>
</feature>
<dbReference type="Pfam" id="PF13672">
    <property type="entry name" value="PP2C_2"/>
    <property type="match status" value="1"/>
</dbReference>
<organism evidence="2 3">
    <name type="scientific">Flavobacterium chungnamense</name>
    <dbReference type="NCBI Taxonomy" id="706182"/>
    <lineage>
        <taxon>Bacteria</taxon>
        <taxon>Pseudomonadati</taxon>
        <taxon>Bacteroidota</taxon>
        <taxon>Flavobacteriia</taxon>
        <taxon>Flavobacteriales</taxon>
        <taxon>Flavobacteriaceae</taxon>
        <taxon>Flavobacterium</taxon>
    </lineage>
</organism>
<dbReference type="SUPFAM" id="SSF81606">
    <property type="entry name" value="PP2C-like"/>
    <property type="match status" value="1"/>
</dbReference>
<protein>
    <submittedName>
        <fullName evidence="2">Protein phosphatase 2C domain-containing protein</fullName>
    </submittedName>
</protein>
<keyword evidence="3" id="KW-1185">Reference proteome</keyword>
<dbReference type="InterPro" id="IPR001932">
    <property type="entry name" value="PPM-type_phosphatase-like_dom"/>
</dbReference>
<dbReference type="Gene3D" id="3.60.40.10">
    <property type="entry name" value="PPM-type phosphatase domain"/>
    <property type="match status" value="1"/>
</dbReference>
<name>A0ABP7UVY4_9FLAO</name>
<accession>A0ABP7UVY4</accession>
<sequence>MIYIKSEAYLTEKGQCAVNEDTIVFEKEALYLICDGVGGNGNGQVASKLVAATVNNFYKNNPNFELSNLEVTIADAIIQFKKKNSSMMLMASTIALTRLTTKSIQIAWIGDSLVYHIRNGHCNYKTKGHTWVNEAIDKGEITTLEQYFHPNKNQVTRIINGNQPPTPLDCHIVTDLQENDYFLLISDGVLEAFIEDDLMALFKSNDSCTEIITTINQQCAQFSIDNYSAILYQIGINEN</sequence>
<evidence type="ECO:0000313" key="2">
    <source>
        <dbReference type="EMBL" id="GAA4053539.1"/>
    </source>
</evidence>
<evidence type="ECO:0000259" key="1">
    <source>
        <dbReference type="PROSITE" id="PS51746"/>
    </source>
</evidence>
<dbReference type="InterPro" id="IPR036457">
    <property type="entry name" value="PPM-type-like_dom_sf"/>
</dbReference>
<dbReference type="PROSITE" id="PS51746">
    <property type="entry name" value="PPM_2"/>
    <property type="match status" value="1"/>
</dbReference>
<gene>
    <name evidence="2" type="ORF">GCM10022388_20030</name>
</gene>
<dbReference type="EMBL" id="BAABCS010000018">
    <property type="protein sequence ID" value="GAA4053539.1"/>
    <property type="molecule type" value="Genomic_DNA"/>
</dbReference>
<reference evidence="3" key="1">
    <citation type="journal article" date="2019" name="Int. J. Syst. Evol. Microbiol.">
        <title>The Global Catalogue of Microorganisms (GCM) 10K type strain sequencing project: providing services to taxonomists for standard genome sequencing and annotation.</title>
        <authorList>
            <consortium name="The Broad Institute Genomics Platform"/>
            <consortium name="The Broad Institute Genome Sequencing Center for Infectious Disease"/>
            <person name="Wu L."/>
            <person name="Ma J."/>
        </authorList>
    </citation>
    <scope>NUCLEOTIDE SEQUENCE [LARGE SCALE GENOMIC DNA]</scope>
    <source>
        <strain evidence="3">JCM 17068</strain>
    </source>
</reference>
<dbReference type="RefSeq" id="WP_345094142.1">
    <property type="nucleotide sequence ID" value="NZ_BAABCS010000018.1"/>
</dbReference>
<comment type="caution">
    <text evidence="2">The sequence shown here is derived from an EMBL/GenBank/DDBJ whole genome shotgun (WGS) entry which is preliminary data.</text>
</comment>